<dbReference type="GO" id="GO:0020037">
    <property type="term" value="F:heme binding"/>
    <property type="evidence" value="ECO:0007669"/>
    <property type="project" value="InterPro"/>
</dbReference>
<evidence type="ECO:0000256" key="1">
    <source>
        <dbReference type="ARBA" id="ARBA00001971"/>
    </source>
</evidence>
<comment type="similarity">
    <text evidence="2 9">Belongs to the cytochrome P450 family.</text>
</comment>
<keyword evidence="5 9" id="KW-0560">Oxidoreductase</keyword>
<organism evidence="11 12">
    <name type="scientific">Artemisia annua</name>
    <name type="common">Sweet wormwood</name>
    <dbReference type="NCBI Taxonomy" id="35608"/>
    <lineage>
        <taxon>Eukaryota</taxon>
        <taxon>Viridiplantae</taxon>
        <taxon>Streptophyta</taxon>
        <taxon>Embryophyta</taxon>
        <taxon>Tracheophyta</taxon>
        <taxon>Spermatophyta</taxon>
        <taxon>Magnoliopsida</taxon>
        <taxon>eudicotyledons</taxon>
        <taxon>Gunneridae</taxon>
        <taxon>Pentapetalae</taxon>
        <taxon>asterids</taxon>
        <taxon>campanulids</taxon>
        <taxon>Asterales</taxon>
        <taxon>Asteraceae</taxon>
        <taxon>Asteroideae</taxon>
        <taxon>Anthemideae</taxon>
        <taxon>Artemisiinae</taxon>
        <taxon>Artemisia</taxon>
    </lineage>
</organism>
<dbReference type="GO" id="GO:0005506">
    <property type="term" value="F:iron ion binding"/>
    <property type="evidence" value="ECO:0007669"/>
    <property type="project" value="InterPro"/>
</dbReference>
<evidence type="ECO:0000256" key="7">
    <source>
        <dbReference type="ARBA" id="ARBA00023033"/>
    </source>
</evidence>
<keyword evidence="4 8" id="KW-0479">Metal-binding</keyword>
<dbReference type="InterPro" id="IPR001128">
    <property type="entry name" value="Cyt_P450"/>
</dbReference>
<evidence type="ECO:0000256" key="2">
    <source>
        <dbReference type="ARBA" id="ARBA00010617"/>
    </source>
</evidence>
<sequence length="537" mass="60609">MAANSHSSLWEDASYNKHEVAFAVLVAMLVMLAILWYRRSNSSMGKGTYTPRLPPGPKGLPVVGYLPFLGPNLHHEFDKIAKQYGPIFKLYLGSKLHIVVNSAELAKVVTGEHDESFANREPHIVGLAASYGANDVAWQNNNSNRRNLRKVLVHEVLSNKNLEASHAYRKSEVRKTIKNVHDMVGTAVDINEVSFSTVLNILTRIVWGNGFVDGSKYTDLAEGLNLSDIRKVVLGIVEIAGGLNLSDFFPMLARFDLQGLEQRIKSQMKQFDHIFQTTIEERINPKSKRSEESKQEGRKDFLQILLELKDQNTTSSINMTQLKALVVDIFLASTDATSAIVEWTMTEILRNPKVMEKVQDELAEVVGLNNIVEESHLPKLKYLDAVFKETFRFHSPLPFLLPRTPNKSCTVGGYTVPKGVTVFLNVWAIHRDPEYWDNPSKFIPERFLNNKASEKWDYSGTNSAYLPFGSGRRRCPGITLGEKMMMHILASLMHSFDWCLPKGEELDLSVKFGIAMKKKMPLVVIPSPRLRDSSLYM</sequence>
<evidence type="ECO:0000256" key="10">
    <source>
        <dbReference type="SAM" id="Phobius"/>
    </source>
</evidence>
<comment type="caution">
    <text evidence="11">The sequence shown here is derived from an EMBL/GenBank/DDBJ whole genome shotgun (WGS) entry which is preliminary data.</text>
</comment>
<dbReference type="AlphaFoldDB" id="A0A2U1LTM3"/>
<keyword evidence="10" id="KW-1133">Transmembrane helix</keyword>
<keyword evidence="10" id="KW-0812">Transmembrane</keyword>
<dbReference type="SUPFAM" id="SSF48264">
    <property type="entry name" value="Cytochrome P450"/>
    <property type="match status" value="1"/>
</dbReference>
<evidence type="ECO:0000256" key="5">
    <source>
        <dbReference type="ARBA" id="ARBA00023002"/>
    </source>
</evidence>
<dbReference type="STRING" id="35608.A0A2U1LTM3"/>
<keyword evidence="7 9" id="KW-0503">Monooxygenase</keyword>
<dbReference type="EMBL" id="PKPP01007821">
    <property type="protein sequence ID" value="PWA52349.1"/>
    <property type="molecule type" value="Genomic_DNA"/>
</dbReference>
<dbReference type="Proteomes" id="UP000245207">
    <property type="component" value="Unassembled WGS sequence"/>
</dbReference>
<accession>A0A2U1LTM3</accession>
<gene>
    <name evidence="11" type="ORF">CTI12_AA455870</name>
</gene>
<keyword evidence="12" id="KW-1185">Reference proteome</keyword>
<dbReference type="PROSITE" id="PS00086">
    <property type="entry name" value="CYTOCHROME_P450"/>
    <property type="match status" value="1"/>
</dbReference>
<dbReference type="PRINTS" id="PR00463">
    <property type="entry name" value="EP450I"/>
</dbReference>
<dbReference type="InterPro" id="IPR036396">
    <property type="entry name" value="Cyt_P450_sf"/>
</dbReference>
<protein>
    <submittedName>
        <fullName evidence="11">Cytochrome P450-like protein</fullName>
    </submittedName>
</protein>
<name>A0A2U1LTM3_ARTAN</name>
<dbReference type="OrthoDB" id="1470350at2759"/>
<evidence type="ECO:0000256" key="4">
    <source>
        <dbReference type="ARBA" id="ARBA00022723"/>
    </source>
</evidence>
<comment type="cofactor">
    <cofactor evidence="1 8">
        <name>heme</name>
        <dbReference type="ChEBI" id="CHEBI:30413"/>
    </cofactor>
</comment>
<keyword evidence="10" id="KW-0472">Membrane</keyword>
<dbReference type="PANTHER" id="PTHR47951">
    <property type="entry name" value="OS08G0547900 PROTEIN"/>
    <property type="match status" value="1"/>
</dbReference>
<evidence type="ECO:0000256" key="6">
    <source>
        <dbReference type="ARBA" id="ARBA00023004"/>
    </source>
</evidence>
<evidence type="ECO:0000256" key="8">
    <source>
        <dbReference type="PIRSR" id="PIRSR602401-1"/>
    </source>
</evidence>
<dbReference type="InterPro" id="IPR002401">
    <property type="entry name" value="Cyt_P450_E_grp-I"/>
</dbReference>
<reference evidence="11 12" key="1">
    <citation type="journal article" date="2018" name="Mol. Plant">
        <title>The genome of Artemisia annua provides insight into the evolution of Asteraceae family and artemisinin biosynthesis.</title>
        <authorList>
            <person name="Shen Q."/>
            <person name="Zhang L."/>
            <person name="Liao Z."/>
            <person name="Wang S."/>
            <person name="Yan T."/>
            <person name="Shi P."/>
            <person name="Liu M."/>
            <person name="Fu X."/>
            <person name="Pan Q."/>
            <person name="Wang Y."/>
            <person name="Lv Z."/>
            <person name="Lu X."/>
            <person name="Zhang F."/>
            <person name="Jiang W."/>
            <person name="Ma Y."/>
            <person name="Chen M."/>
            <person name="Hao X."/>
            <person name="Li L."/>
            <person name="Tang Y."/>
            <person name="Lv G."/>
            <person name="Zhou Y."/>
            <person name="Sun X."/>
            <person name="Brodelius P.E."/>
            <person name="Rose J.K.C."/>
            <person name="Tang K."/>
        </authorList>
    </citation>
    <scope>NUCLEOTIDE SEQUENCE [LARGE SCALE GENOMIC DNA]</scope>
    <source>
        <strain evidence="12">cv. Huhao1</strain>
        <tissue evidence="11">Leaf</tissue>
    </source>
</reference>
<keyword evidence="3 8" id="KW-0349">Heme</keyword>
<dbReference type="InterPro" id="IPR017972">
    <property type="entry name" value="Cyt_P450_CS"/>
</dbReference>
<dbReference type="Gene3D" id="1.10.630.10">
    <property type="entry name" value="Cytochrome P450"/>
    <property type="match status" value="1"/>
</dbReference>
<keyword evidence="6 8" id="KW-0408">Iron</keyword>
<dbReference type="Pfam" id="PF00067">
    <property type="entry name" value="p450"/>
    <property type="match status" value="1"/>
</dbReference>
<dbReference type="PANTHER" id="PTHR47951:SF7">
    <property type="entry name" value="FLAVONOID 3',5'-HYDROXYLASE-LIKE ISOFORM X1"/>
    <property type="match status" value="1"/>
</dbReference>
<proteinExistence type="inferred from homology"/>
<feature type="transmembrane region" description="Helical" evidence="10">
    <location>
        <begin position="20"/>
        <end position="37"/>
    </location>
</feature>
<feature type="binding site" description="axial binding residue" evidence="8">
    <location>
        <position position="475"/>
    </location>
    <ligand>
        <name>heme</name>
        <dbReference type="ChEBI" id="CHEBI:30413"/>
    </ligand>
    <ligandPart>
        <name>Fe</name>
        <dbReference type="ChEBI" id="CHEBI:18248"/>
    </ligandPart>
</feature>
<dbReference type="PRINTS" id="PR00385">
    <property type="entry name" value="P450"/>
</dbReference>
<dbReference type="GO" id="GO:0004497">
    <property type="term" value="F:monooxygenase activity"/>
    <property type="evidence" value="ECO:0007669"/>
    <property type="project" value="UniProtKB-KW"/>
</dbReference>
<evidence type="ECO:0000313" key="12">
    <source>
        <dbReference type="Proteomes" id="UP000245207"/>
    </source>
</evidence>
<dbReference type="FunFam" id="1.10.630.10:FF:000126">
    <property type="entry name" value="Predicted protein"/>
    <property type="match status" value="1"/>
</dbReference>
<evidence type="ECO:0000256" key="3">
    <source>
        <dbReference type="ARBA" id="ARBA00022617"/>
    </source>
</evidence>
<evidence type="ECO:0000313" key="11">
    <source>
        <dbReference type="EMBL" id="PWA52349.1"/>
    </source>
</evidence>
<dbReference type="GO" id="GO:0016705">
    <property type="term" value="F:oxidoreductase activity, acting on paired donors, with incorporation or reduction of molecular oxygen"/>
    <property type="evidence" value="ECO:0007669"/>
    <property type="project" value="InterPro"/>
</dbReference>
<evidence type="ECO:0000256" key="9">
    <source>
        <dbReference type="RuleBase" id="RU000461"/>
    </source>
</evidence>